<dbReference type="EMBL" id="BAABJV010000001">
    <property type="protein sequence ID" value="GAA4763298.1"/>
    <property type="molecule type" value="Genomic_DNA"/>
</dbReference>
<dbReference type="InterPro" id="IPR001128">
    <property type="entry name" value="Cyt_P450"/>
</dbReference>
<sequence>MTTADLAVFGPEFTADPYPTYARLRQDGPVHRLRGEDGTHFWLVVGYEEARRALADPALSKSPATVGVVRFDQEVIGSTLLSVDPPDHTRLRRLVAREFTARRAQRLAPRVQEITDGLLDAMVPRGRADLVEHLAFPLPIIVICELLGVPATDRDAFRAWSDEIVAPTSAEAGEAAVLGIGAYLDGLIADKRRSGPSDDLLSALIGTASDAEPGEERLTGTELRSLAYLLLIAGHETTVNLIAGGVRALLAHPEQLALLRSDPGLLDGAVEEMLRYDGPVENATLRFTTEPVTYGGTTVPAGETVLVCLAGGDRDPARFPEPDRFDIRRDARGHLAFGHGIHFCLGAPLARLEARTALASLLTRCPGLAPDPDAGPEEWLPGLLIRGTRRLPVRW</sequence>
<keyword evidence="2" id="KW-0408">Iron</keyword>
<dbReference type="CDD" id="cd11029">
    <property type="entry name" value="CYP107-like"/>
    <property type="match status" value="1"/>
</dbReference>
<protein>
    <submittedName>
        <fullName evidence="3">Cytochrome P450</fullName>
    </submittedName>
</protein>
<dbReference type="PROSITE" id="PS00086">
    <property type="entry name" value="CYTOCHROME_P450"/>
    <property type="match status" value="1"/>
</dbReference>
<proteinExistence type="inferred from homology"/>
<dbReference type="Gene3D" id="1.10.630.10">
    <property type="entry name" value="Cytochrome P450"/>
    <property type="match status" value="1"/>
</dbReference>
<dbReference type="PRINTS" id="PR00359">
    <property type="entry name" value="BP450"/>
</dbReference>
<dbReference type="PANTHER" id="PTHR46696:SF1">
    <property type="entry name" value="CYTOCHROME P450 YJIB-RELATED"/>
    <property type="match status" value="1"/>
</dbReference>
<dbReference type="Proteomes" id="UP001501147">
    <property type="component" value="Unassembled WGS sequence"/>
</dbReference>
<keyword evidence="2" id="KW-0479">Metal-binding</keyword>
<comment type="similarity">
    <text evidence="1 2">Belongs to the cytochrome P450 family.</text>
</comment>
<evidence type="ECO:0000313" key="4">
    <source>
        <dbReference type="Proteomes" id="UP001501147"/>
    </source>
</evidence>
<accession>A0ABP8ZSE4</accession>
<keyword evidence="2" id="KW-0503">Monooxygenase</keyword>
<dbReference type="InterPro" id="IPR017972">
    <property type="entry name" value="Cyt_P450_CS"/>
</dbReference>
<dbReference type="InterPro" id="IPR036396">
    <property type="entry name" value="Cyt_P450_sf"/>
</dbReference>
<comment type="caution">
    <text evidence="3">The sequence shown here is derived from an EMBL/GenBank/DDBJ whole genome shotgun (WGS) entry which is preliminary data.</text>
</comment>
<dbReference type="SUPFAM" id="SSF48264">
    <property type="entry name" value="Cytochrome P450"/>
    <property type="match status" value="1"/>
</dbReference>
<keyword evidence="2" id="KW-0349">Heme</keyword>
<gene>
    <name evidence="3" type="ORF">GCM10023329_06160</name>
</gene>
<name>A0ABP8ZSE4_9ACTN</name>
<dbReference type="RefSeq" id="WP_345609073.1">
    <property type="nucleotide sequence ID" value="NZ_BAABJV010000001.1"/>
</dbReference>
<organism evidence="3 4">
    <name type="scientific">Streptomyces sanyensis</name>
    <dbReference type="NCBI Taxonomy" id="568869"/>
    <lineage>
        <taxon>Bacteria</taxon>
        <taxon>Bacillati</taxon>
        <taxon>Actinomycetota</taxon>
        <taxon>Actinomycetes</taxon>
        <taxon>Kitasatosporales</taxon>
        <taxon>Streptomycetaceae</taxon>
        <taxon>Streptomyces</taxon>
    </lineage>
</organism>
<reference evidence="4" key="1">
    <citation type="journal article" date="2019" name="Int. J. Syst. Evol. Microbiol.">
        <title>The Global Catalogue of Microorganisms (GCM) 10K type strain sequencing project: providing services to taxonomists for standard genome sequencing and annotation.</title>
        <authorList>
            <consortium name="The Broad Institute Genomics Platform"/>
            <consortium name="The Broad Institute Genome Sequencing Center for Infectious Disease"/>
            <person name="Wu L."/>
            <person name="Ma J."/>
        </authorList>
    </citation>
    <scope>NUCLEOTIDE SEQUENCE [LARGE SCALE GENOMIC DNA]</scope>
    <source>
        <strain evidence="4">JCM 18324</strain>
    </source>
</reference>
<dbReference type="PANTHER" id="PTHR46696">
    <property type="entry name" value="P450, PUTATIVE (EUROFUNG)-RELATED"/>
    <property type="match status" value="1"/>
</dbReference>
<dbReference type="InterPro" id="IPR002397">
    <property type="entry name" value="Cyt_P450_B"/>
</dbReference>
<dbReference type="Pfam" id="PF00067">
    <property type="entry name" value="p450"/>
    <property type="match status" value="1"/>
</dbReference>
<evidence type="ECO:0000256" key="2">
    <source>
        <dbReference type="RuleBase" id="RU000461"/>
    </source>
</evidence>
<keyword evidence="4" id="KW-1185">Reference proteome</keyword>
<evidence type="ECO:0000313" key="3">
    <source>
        <dbReference type="EMBL" id="GAA4763298.1"/>
    </source>
</evidence>
<keyword evidence="2" id="KW-0560">Oxidoreductase</keyword>
<evidence type="ECO:0000256" key="1">
    <source>
        <dbReference type="ARBA" id="ARBA00010617"/>
    </source>
</evidence>